<dbReference type="InterPro" id="IPR004089">
    <property type="entry name" value="MCPsignal_dom"/>
</dbReference>
<feature type="domain" description="HAMP" evidence="5">
    <location>
        <begin position="215"/>
        <end position="269"/>
    </location>
</feature>
<dbReference type="GO" id="GO:0006935">
    <property type="term" value="P:chemotaxis"/>
    <property type="evidence" value="ECO:0007669"/>
    <property type="project" value="InterPro"/>
</dbReference>
<dbReference type="Gene3D" id="3.30.450.290">
    <property type="match status" value="1"/>
</dbReference>
<dbReference type="GO" id="GO:0004888">
    <property type="term" value="F:transmembrane signaling receptor activity"/>
    <property type="evidence" value="ECO:0007669"/>
    <property type="project" value="InterPro"/>
</dbReference>
<dbReference type="SUPFAM" id="SSF58104">
    <property type="entry name" value="Methyl-accepting chemotaxis protein (MCP) signaling domain"/>
    <property type="match status" value="1"/>
</dbReference>
<keyword evidence="7" id="KW-1185">Reference proteome</keyword>
<evidence type="ECO:0000256" key="2">
    <source>
        <dbReference type="ARBA" id="ARBA00029447"/>
    </source>
</evidence>
<dbReference type="Proteomes" id="UP000231637">
    <property type="component" value="Chromosome"/>
</dbReference>
<evidence type="ECO:0000256" key="1">
    <source>
        <dbReference type="ARBA" id="ARBA00023224"/>
    </source>
</evidence>
<dbReference type="RefSeq" id="WP_100266181.1">
    <property type="nucleotide sequence ID" value="NZ_CP018800.1"/>
</dbReference>
<feature type="domain" description="Methyl-accepting transducer" evidence="4">
    <location>
        <begin position="274"/>
        <end position="517"/>
    </location>
</feature>
<evidence type="ECO:0000313" key="7">
    <source>
        <dbReference type="Proteomes" id="UP000231637"/>
    </source>
</evidence>
<organism evidence="6 7">
    <name type="scientific">Mariprofundus ferrinatatus</name>
    <dbReference type="NCBI Taxonomy" id="1921087"/>
    <lineage>
        <taxon>Bacteria</taxon>
        <taxon>Pseudomonadati</taxon>
        <taxon>Pseudomonadota</taxon>
        <taxon>Candidatius Mariprofundia</taxon>
        <taxon>Mariprofundales</taxon>
        <taxon>Mariprofundaceae</taxon>
        <taxon>Mariprofundus</taxon>
    </lineage>
</organism>
<reference evidence="6 7" key="1">
    <citation type="submission" date="2016-12" db="EMBL/GenBank/DDBJ databases">
        <title>Isolation and genomic insights into novel planktonic Zetaproteobacteria from stratified waters of the Chesapeake Bay.</title>
        <authorList>
            <person name="McAllister S.M."/>
            <person name="Kato S."/>
            <person name="Chan C.S."/>
            <person name="Chiu B.K."/>
            <person name="Field E.K."/>
        </authorList>
    </citation>
    <scope>NUCLEOTIDE SEQUENCE [LARGE SCALE GENOMIC DNA]</scope>
    <source>
        <strain evidence="6 7">CP-8</strain>
    </source>
</reference>
<evidence type="ECO:0000259" key="5">
    <source>
        <dbReference type="PROSITE" id="PS50885"/>
    </source>
</evidence>
<dbReference type="SMART" id="SM00304">
    <property type="entry name" value="HAMP"/>
    <property type="match status" value="2"/>
</dbReference>
<dbReference type="GO" id="GO:0016020">
    <property type="term" value="C:membrane"/>
    <property type="evidence" value="ECO:0007669"/>
    <property type="project" value="InterPro"/>
</dbReference>
<dbReference type="SMART" id="SM00283">
    <property type="entry name" value="MA"/>
    <property type="match status" value="1"/>
</dbReference>
<dbReference type="GO" id="GO:0007165">
    <property type="term" value="P:signal transduction"/>
    <property type="evidence" value="ECO:0007669"/>
    <property type="project" value="UniProtKB-KW"/>
</dbReference>
<sequence length="532" mass="56110">MKVAEKVFMGSENLSLKIKLNVAVSIIFMIVMGVDRTYSLIEEDHRVIAMTEESVAKDSNNYFDSLNMLMLAADMDERDVLRKKVLDSDKNIIEARVLRGEAVKQQYGPGSADEQPRDDLDRSALQGEEISVIEDGKNGRVLTVITPFRATENTRGVNCLSCHDVSSGSVNGAVRISYSLQEIDSELNEAMWMGIGISLGLLLLGLTGLNVILNHIVVNPVVSLSNRLKDIAEGEGDLTQRVEVSGNDEIGRLGASFNTFTAKIQETISAISSNSHTLSGAAEELTSVSQQMGANAEETSAQAGVVAGASETISNNVQTVASGIEELSATTREIAGNASEAAKVALSAVETADAANATVSKLNVSSTEIGEIINAINSIAQQTKLLALNATIEAARAGEAGKGFAVVANEVKDLAMETGKASDDIARKIEIIQSDTTEAVAAISKINEVIAQINEFQSTIASAVEEQSATAGEISRNVADVAQGSSEITQNIAGVAEAAQSTSTGANDTLQASAELSRMAAELQQHVAKFKF</sequence>
<dbReference type="Pfam" id="PF00672">
    <property type="entry name" value="HAMP"/>
    <property type="match status" value="1"/>
</dbReference>
<dbReference type="PRINTS" id="PR00260">
    <property type="entry name" value="CHEMTRNSDUCR"/>
</dbReference>
<dbReference type="EMBL" id="CP018800">
    <property type="protein sequence ID" value="ATX82885.1"/>
    <property type="molecule type" value="Genomic_DNA"/>
</dbReference>
<evidence type="ECO:0000259" key="4">
    <source>
        <dbReference type="PROSITE" id="PS50111"/>
    </source>
</evidence>
<gene>
    <name evidence="6" type="ORF">Ga0123462_2050</name>
</gene>
<dbReference type="CDD" id="cd06225">
    <property type="entry name" value="HAMP"/>
    <property type="match status" value="1"/>
</dbReference>
<dbReference type="Pfam" id="PF00015">
    <property type="entry name" value="MCPsignal"/>
    <property type="match status" value="1"/>
</dbReference>
<evidence type="ECO:0000313" key="6">
    <source>
        <dbReference type="EMBL" id="ATX82885.1"/>
    </source>
</evidence>
<dbReference type="PANTHER" id="PTHR32089:SF112">
    <property type="entry name" value="LYSOZYME-LIKE PROTEIN-RELATED"/>
    <property type="match status" value="1"/>
</dbReference>
<proteinExistence type="inferred from homology"/>
<dbReference type="InterPro" id="IPR004090">
    <property type="entry name" value="Chemotax_Me-accpt_rcpt"/>
</dbReference>
<evidence type="ECO:0000256" key="3">
    <source>
        <dbReference type="PROSITE-ProRule" id="PRU00284"/>
    </source>
</evidence>
<protein>
    <submittedName>
        <fullName evidence="6">Methyl-accepting chemotaxis protein</fullName>
    </submittedName>
</protein>
<dbReference type="Gene3D" id="1.10.287.950">
    <property type="entry name" value="Methyl-accepting chemotaxis protein"/>
    <property type="match status" value="1"/>
</dbReference>
<dbReference type="OrthoDB" id="2489132at2"/>
<dbReference type="InterPro" id="IPR003660">
    <property type="entry name" value="HAMP_dom"/>
</dbReference>
<dbReference type="AlphaFoldDB" id="A0A2K8L6D3"/>
<dbReference type="PROSITE" id="PS50111">
    <property type="entry name" value="CHEMOTAXIS_TRANSDUC_2"/>
    <property type="match status" value="1"/>
</dbReference>
<dbReference type="PANTHER" id="PTHR32089">
    <property type="entry name" value="METHYL-ACCEPTING CHEMOTAXIS PROTEIN MCPB"/>
    <property type="match status" value="1"/>
</dbReference>
<keyword evidence="1 3" id="KW-0807">Transducer</keyword>
<name>A0A2K8L6D3_9PROT</name>
<comment type="similarity">
    <text evidence="2">Belongs to the methyl-accepting chemotaxis (MCP) protein family.</text>
</comment>
<dbReference type="KEGG" id="mfn:Ga0123462_2050"/>
<accession>A0A2K8L6D3</accession>
<dbReference type="PROSITE" id="PS50885">
    <property type="entry name" value="HAMP"/>
    <property type="match status" value="1"/>
</dbReference>